<evidence type="ECO:0000256" key="2">
    <source>
        <dbReference type="SAM" id="MobiDB-lite"/>
    </source>
</evidence>
<evidence type="ECO:0000313" key="5">
    <source>
        <dbReference type="Proteomes" id="UP000762676"/>
    </source>
</evidence>
<feature type="domain" description="Thrombospondin-like N-terminal" evidence="3">
    <location>
        <begin position="7"/>
        <end position="196"/>
    </location>
</feature>
<name>A0AAV4FAN2_9GAST</name>
<evidence type="ECO:0000256" key="1">
    <source>
        <dbReference type="ARBA" id="ARBA00022737"/>
    </source>
</evidence>
<comment type="caution">
    <text evidence="4">The sequence shown here is derived from an EMBL/GenBank/DDBJ whole genome shotgun (WGS) entry which is preliminary data.</text>
</comment>
<keyword evidence="1" id="KW-0677">Repeat</keyword>
<keyword evidence="4" id="KW-0176">Collagen</keyword>
<dbReference type="AlphaFoldDB" id="A0AAV4FAN2"/>
<feature type="region of interest" description="Disordered" evidence="2">
    <location>
        <begin position="180"/>
        <end position="204"/>
    </location>
</feature>
<dbReference type="SUPFAM" id="SSF49899">
    <property type="entry name" value="Concanavalin A-like lectins/glucanases"/>
    <property type="match status" value="1"/>
</dbReference>
<keyword evidence="5" id="KW-1185">Reference proteome</keyword>
<dbReference type="InterPro" id="IPR013320">
    <property type="entry name" value="ConA-like_dom_sf"/>
</dbReference>
<accession>A0AAV4FAN2</accession>
<evidence type="ECO:0000313" key="4">
    <source>
        <dbReference type="EMBL" id="GFR70035.1"/>
    </source>
</evidence>
<dbReference type="Proteomes" id="UP000762676">
    <property type="component" value="Unassembled WGS sequence"/>
</dbReference>
<dbReference type="InterPro" id="IPR048287">
    <property type="entry name" value="TSPN-like_N"/>
</dbReference>
<protein>
    <submittedName>
        <fullName evidence="4">Collagen alpha-1(IX) chain-like Protein</fullName>
    </submittedName>
</protein>
<sequence length="217" mass="25197">MVSFPTGFDFISNYGLDRSRRIPGVVEVPGTNEFQRAYRIDRSARLFIPTRDLFPNGLPQEFSFVSTFRMLEDTRRERWSLFEVRDRTGRPQFGVTLDGGTKNVEMFFTNFNGEIERLAFNRRSRRIFNRNWHKIHFSVTRDNVEMYIDCKPIFSQPLPPRLPVDLDGNIVMATRESDGATVPADYDDYDEIDPEPPVEATTTEKPEIEEVVQCLAS</sequence>
<dbReference type="EMBL" id="BMAT01011294">
    <property type="protein sequence ID" value="GFR70035.1"/>
    <property type="molecule type" value="Genomic_DNA"/>
</dbReference>
<organism evidence="4 5">
    <name type="scientific">Elysia marginata</name>
    <dbReference type="NCBI Taxonomy" id="1093978"/>
    <lineage>
        <taxon>Eukaryota</taxon>
        <taxon>Metazoa</taxon>
        <taxon>Spiralia</taxon>
        <taxon>Lophotrochozoa</taxon>
        <taxon>Mollusca</taxon>
        <taxon>Gastropoda</taxon>
        <taxon>Heterobranchia</taxon>
        <taxon>Euthyneura</taxon>
        <taxon>Panpulmonata</taxon>
        <taxon>Sacoglossa</taxon>
        <taxon>Placobranchoidea</taxon>
        <taxon>Plakobranchidae</taxon>
        <taxon>Elysia</taxon>
    </lineage>
</organism>
<evidence type="ECO:0000259" key="3">
    <source>
        <dbReference type="SMART" id="SM00210"/>
    </source>
</evidence>
<dbReference type="SMART" id="SM00210">
    <property type="entry name" value="TSPN"/>
    <property type="match status" value="1"/>
</dbReference>
<reference evidence="4 5" key="1">
    <citation type="journal article" date="2021" name="Elife">
        <title>Chloroplast acquisition without the gene transfer in kleptoplastic sea slugs, Plakobranchus ocellatus.</title>
        <authorList>
            <person name="Maeda T."/>
            <person name="Takahashi S."/>
            <person name="Yoshida T."/>
            <person name="Shimamura S."/>
            <person name="Takaki Y."/>
            <person name="Nagai Y."/>
            <person name="Toyoda A."/>
            <person name="Suzuki Y."/>
            <person name="Arimoto A."/>
            <person name="Ishii H."/>
            <person name="Satoh N."/>
            <person name="Nishiyama T."/>
            <person name="Hasebe M."/>
            <person name="Maruyama T."/>
            <person name="Minagawa J."/>
            <person name="Obokata J."/>
            <person name="Shigenobu S."/>
        </authorList>
    </citation>
    <scope>NUCLEOTIDE SEQUENCE [LARGE SCALE GENOMIC DNA]</scope>
</reference>
<feature type="compositionally biased region" description="Acidic residues" evidence="2">
    <location>
        <begin position="185"/>
        <end position="196"/>
    </location>
</feature>
<gene>
    <name evidence="4" type="ORF">ElyMa_005644700</name>
</gene>
<dbReference type="Gene3D" id="2.60.120.200">
    <property type="match status" value="1"/>
</dbReference>
<dbReference type="GO" id="GO:0005581">
    <property type="term" value="C:collagen trimer"/>
    <property type="evidence" value="ECO:0007669"/>
    <property type="project" value="UniProtKB-KW"/>
</dbReference>
<proteinExistence type="predicted"/>